<accession>A0A085PBJ1</accession>
<evidence type="ECO:0000313" key="3">
    <source>
        <dbReference type="EMBL" id="MBL6205122.1"/>
    </source>
</evidence>
<name>A0A085PBJ1_ECOLX</name>
<dbReference type="EMBL" id="AASSGK010000026">
    <property type="protein sequence ID" value="EFG2162522.1"/>
    <property type="molecule type" value="Genomic_DNA"/>
</dbReference>
<dbReference type="Pfam" id="PF07511">
    <property type="entry name" value="DUF1525"/>
    <property type="match status" value="1"/>
</dbReference>
<dbReference type="Proteomes" id="UP001271591">
    <property type="component" value="Unassembled WGS sequence"/>
</dbReference>
<evidence type="ECO:0000313" key="5">
    <source>
        <dbReference type="EMBL" id="MDW9350052.1"/>
    </source>
</evidence>
<dbReference type="EMBL" id="JAETYZ010000051">
    <property type="protein sequence ID" value="MBL6237071.1"/>
    <property type="molecule type" value="Genomic_DNA"/>
</dbReference>
<reference evidence="2 8" key="2">
    <citation type="submission" date="2020-02" db="EMBL/GenBank/DDBJ databases">
        <authorList>
            <person name="Ashton P.M."/>
            <person name="Dallman T."/>
            <person name="Nair S."/>
            <person name="De Pinna E."/>
            <person name="Peters T."/>
            <person name="Grant K."/>
        </authorList>
    </citation>
    <scope>NUCLEOTIDE SEQUENCE [LARGE SCALE GENOMIC DNA]</scope>
    <source>
        <strain evidence="2 8">188143</strain>
    </source>
</reference>
<evidence type="ECO:0000313" key="8">
    <source>
        <dbReference type="Proteomes" id="UP000534332"/>
    </source>
</evidence>
<evidence type="ECO:0000313" key="2">
    <source>
        <dbReference type="EMBL" id="EFG2162522.1"/>
    </source>
</evidence>
<dbReference type="InterPro" id="IPR011090">
    <property type="entry name" value="Integr_conj_element_PFL4709"/>
</dbReference>
<evidence type="ECO:0000256" key="1">
    <source>
        <dbReference type="SAM" id="SignalP"/>
    </source>
</evidence>
<dbReference type="Proteomes" id="UP000615017">
    <property type="component" value="Unassembled WGS sequence"/>
</dbReference>
<reference evidence="3 9" key="3">
    <citation type="submission" date="2021-01" db="EMBL/GenBank/DDBJ databases">
        <title>Genomes of Escherichia coli STEC strains from raw meat-based diets for companion animals.</title>
        <authorList>
            <person name="Stevens M.J.A."/>
            <person name="Stephan R."/>
        </authorList>
    </citation>
    <scope>NUCLEOTIDE SEQUENCE</scope>
    <source>
        <strain evidence="3">ATC7-7</strain>
        <strain evidence="4 9">LSC1-58</strain>
    </source>
</reference>
<dbReference type="Proteomes" id="UP000655659">
    <property type="component" value="Unassembled WGS sequence"/>
</dbReference>
<gene>
    <name evidence="2" type="ORF">BRV02_003628</name>
    <name evidence="6" type="ORF">C9160_07385</name>
    <name evidence="4" type="ORF">JNA65_24755</name>
    <name evidence="3" type="ORF">JNA68_18265</name>
    <name evidence="5" type="ORF">R8G00_10570</name>
</gene>
<evidence type="ECO:0000313" key="9">
    <source>
        <dbReference type="Proteomes" id="UP000615017"/>
    </source>
</evidence>
<dbReference type="Proteomes" id="UP000306700">
    <property type="component" value="Unassembled WGS sequence"/>
</dbReference>
<evidence type="ECO:0000313" key="7">
    <source>
        <dbReference type="Proteomes" id="UP000306700"/>
    </source>
</evidence>
<dbReference type="EMBL" id="RRNI01000006">
    <property type="protein sequence ID" value="TJH23120.1"/>
    <property type="molecule type" value="Genomic_DNA"/>
</dbReference>
<evidence type="ECO:0000313" key="4">
    <source>
        <dbReference type="EMBL" id="MBL6237071.1"/>
    </source>
</evidence>
<reference evidence="5" key="4">
    <citation type="submission" date="2023-10" db="EMBL/GenBank/DDBJ databases">
        <title>Draft Genome Sequence of a Shiga toxin-producing Escherichia coli strain from deer meat showing an IS-element integration in the B-subunit of the Shiga toxin Stx2b gene.</title>
        <authorList>
            <person name="Projahn M."/>
            <person name="Borowiak M."/>
        </authorList>
    </citation>
    <scope>NUCLEOTIDE SEQUENCE</scope>
    <source>
        <strain evidence="5">BfR-EC-18960</strain>
    </source>
</reference>
<protein>
    <submittedName>
        <fullName evidence="5">TIGR03757 family integrating conjugative element protein</fullName>
    </submittedName>
</protein>
<reference evidence="6 7" key="1">
    <citation type="submission" date="2018-12" db="EMBL/GenBank/DDBJ databases">
        <title>Food and Water Safety Consortium.</title>
        <authorList>
            <person name="Tyson S."/>
            <person name="Peterson C.-L."/>
            <person name="Olson A."/>
            <person name="Tyler S."/>
            <person name="Cabral J."/>
            <person name="Lynch T."/>
            <person name="Knox N."/>
            <person name="Van Domselaar G."/>
            <person name="Graham M."/>
        </authorList>
    </citation>
    <scope>NUCLEOTIDE SEQUENCE [LARGE SCALE GENOMIC DNA]</scope>
    <source>
        <strain evidence="6 7">FWSEC0384</strain>
    </source>
</reference>
<dbReference type="RefSeq" id="WP_000286079.1">
    <property type="nucleotide sequence ID" value="NZ_AP024130.1"/>
</dbReference>
<organism evidence="5 10">
    <name type="scientific">Escherichia coli</name>
    <dbReference type="NCBI Taxonomy" id="562"/>
    <lineage>
        <taxon>Bacteria</taxon>
        <taxon>Pseudomonadati</taxon>
        <taxon>Pseudomonadota</taxon>
        <taxon>Gammaproteobacteria</taxon>
        <taxon>Enterobacterales</taxon>
        <taxon>Enterobacteriaceae</taxon>
        <taxon>Escherichia</taxon>
    </lineage>
</organism>
<dbReference type="EMBL" id="JAWPMK010000001">
    <property type="protein sequence ID" value="MDW9350052.1"/>
    <property type="molecule type" value="Genomic_DNA"/>
</dbReference>
<dbReference type="EMBL" id="JAETYU010000024">
    <property type="protein sequence ID" value="MBL6205122.1"/>
    <property type="molecule type" value="Genomic_DNA"/>
</dbReference>
<evidence type="ECO:0000313" key="6">
    <source>
        <dbReference type="EMBL" id="TJH23120.1"/>
    </source>
</evidence>
<dbReference type="Proteomes" id="UP000534332">
    <property type="component" value="Unassembled WGS sequence"/>
</dbReference>
<keyword evidence="1" id="KW-0732">Signal</keyword>
<sequence>MYRLLLYSFLILPVAASAGTTIYTDSHQRPMNPPAGVRVVLLDAPEQTQDTFFGVLPAEPAEASARVMERMQSPEWQSFQAGLAEHYRALAHAWSLGLKKYPAVVFDDSEVVYGTTDVVLAEQLRTGGGQP</sequence>
<feature type="chain" id="PRO_5014503234" evidence="1">
    <location>
        <begin position="19"/>
        <end position="131"/>
    </location>
</feature>
<feature type="signal peptide" evidence="1">
    <location>
        <begin position="1"/>
        <end position="18"/>
    </location>
</feature>
<comment type="caution">
    <text evidence="5">The sequence shown here is derived from an EMBL/GenBank/DDBJ whole genome shotgun (WGS) entry which is preliminary data.</text>
</comment>
<proteinExistence type="predicted"/>
<dbReference type="NCBIfam" id="TIGR03757">
    <property type="entry name" value="conj_TIGR03757"/>
    <property type="match status" value="1"/>
</dbReference>
<dbReference type="AlphaFoldDB" id="A0A085PBJ1"/>
<evidence type="ECO:0000313" key="10">
    <source>
        <dbReference type="Proteomes" id="UP001271591"/>
    </source>
</evidence>